<dbReference type="EMBL" id="FMZO01000028">
    <property type="protein sequence ID" value="SDE23415.1"/>
    <property type="molecule type" value="Genomic_DNA"/>
</dbReference>
<evidence type="ECO:0000313" key="3">
    <source>
        <dbReference type="Proteomes" id="UP000198757"/>
    </source>
</evidence>
<gene>
    <name evidence="2" type="ORF">SAMN04487894_12815</name>
</gene>
<sequence length="409" mass="45633">MKTIALFLVFSFVVSINGNTQVLNKLRQKATAAINTTAASDVQLPSAGSTEAGGPPSSPALKDADTKYPFTVVPAAKFYFSDQPFTGSNAGAKTSFTSQEFIYGRLELGGKTLAEVFKMDAQPVKGFHYLKYGMVITPKGQSEEALRTDQTVQYAIYNRSRPILIKEGEEKNTWLNFDVLAEPSRITTLETVYPTPEKISNFNFSTGLNFYTADNNIRQYFPANGLYTIQLLLWSPSFDDWGNPLEYEKNIVSMGTFDYQFSTKDAAALTANTKKRYEALEMKEKMKTKLSKLPDWWHKPFSSGDAMLSAAKLTPMIKSYISQWGLTYISHKIYPNSSTGWTLFKDSQTGFPVSRRSNAEIYLLYKDTDGTCHIASVTLDESYAGGGTYGSPYLKGLWNDEFIECSAIK</sequence>
<accession>A0A1G7BAZ4</accession>
<reference evidence="3" key="1">
    <citation type="submission" date="2016-10" db="EMBL/GenBank/DDBJ databases">
        <authorList>
            <person name="Varghese N."/>
            <person name="Submissions S."/>
        </authorList>
    </citation>
    <scope>NUCLEOTIDE SEQUENCE [LARGE SCALE GENOMIC DNA]</scope>
    <source>
        <strain evidence="3">DSM 25811 / CCM 8410 / LMG 26954 / E90</strain>
    </source>
</reference>
<dbReference type="AlphaFoldDB" id="A0A1G7BAZ4"/>
<protein>
    <submittedName>
        <fullName evidence="2">Uncharacterized protein</fullName>
    </submittedName>
</protein>
<evidence type="ECO:0000313" key="2">
    <source>
        <dbReference type="EMBL" id="SDE23415.1"/>
    </source>
</evidence>
<dbReference type="OrthoDB" id="638180at2"/>
<keyword evidence="3" id="KW-1185">Reference proteome</keyword>
<name>A0A1G7BAZ4_NIADE</name>
<proteinExistence type="predicted"/>
<evidence type="ECO:0000256" key="1">
    <source>
        <dbReference type="SAM" id="MobiDB-lite"/>
    </source>
</evidence>
<organism evidence="2 3">
    <name type="scientific">Niabella drilacis (strain DSM 25811 / CCM 8410 / CCUG 62505 / LMG 26954 / E90)</name>
    <dbReference type="NCBI Taxonomy" id="1285928"/>
    <lineage>
        <taxon>Bacteria</taxon>
        <taxon>Pseudomonadati</taxon>
        <taxon>Bacteroidota</taxon>
        <taxon>Chitinophagia</taxon>
        <taxon>Chitinophagales</taxon>
        <taxon>Chitinophagaceae</taxon>
        <taxon>Niabella</taxon>
    </lineage>
</organism>
<dbReference type="STRING" id="1285928.SAMN04487894_12815"/>
<dbReference type="RefSeq" id="WP_090393482.1">
    <property type="nucleotide sequence ID" value="NZ_FMZO01000028.1"/>
</dbReference>
<dbReference type="Proteomes" id="UP000198757">
    <property type="component" value="Unassembled WGS sequence"/>
</dbReference>
<feature type="region of interest" description="Disordered" evidence="1">
    <location>
        <begin position="44"/>
        <end position="63"/>
    </location>
</feature>